<accession>A0A432VX63</accession>
<dbReference type="EMBL" id="PIPI01000001">
    <property type="protein sequence ID" value="RUO21303.1"/>
    <property type="molecule type" value="Genomic_DNA"/>
</dbReference>
<name>A0A432VX63_9GAMM</name>
<dbReference type="Pfam" id="PF00593">
    <property type="entry name" value="TonB_dep_Rec_b-barrel"/>
    <property type="match status" value="1"/>
</dbReference>
<dbReference type="SUPFAM" id="SSF56935">
    <property type="entry name" value="Porins"/>
    <property type="match status" value="1"/>
</dbReference>
<evidence type="ECO:0000256" key="2">
    <source>
        <dbReference type="ARBA" id="ARBA00022448"/>
    </source>
</evidence>
<comment type="caution">
    <text evidence="14">The sequence shown here is derived from an EMBL/GenBank/DDBJ whole genome shotgun (WGS) entry which is preliminary data.</text>
</comment>
<dbReference type="GO" id="GO:0006811">
    <property type="term" value="P:monoatomic ion transport"/>
    <property type="evidence" value="ECO:0007669"/>
    <property type="project" value="UniProtKB-KW"/>
</dbReference>
<keyword evidence="2 10" id="KW-0813">Transport</keyword>
<dbReference type="InterPro" id="IPR039426">
    <property type="entry name" value="TonB-dep_rcpt-like"/>
</dbReference>
<evidence type="ECO:0000256" key="11">
    <source>
        <dbReference type="RuleBase" id="RU003357"/>
    </source>
</evidence>
<dbReference type="GO" id="GO:0015889">
    <property type="term" value="P:cobalamin transport"/>
    <property type="evidence" value="ECO:0007669"/>
    <property type="project" value="TreeGrafter"/>
</dbReference>
<evidence type="ECO:0000256" key="9">
    <source>
        <dbReference type="ARBA" id="ARBA00023237"/>
    </source>
</evidence>
<evidence type="ECO:0000259" key="12">
    <source>
        <dbReference type="Pfam" id="PF00593"/>
    </source>
</evidence>
<evidence type="ECO:0000256" key="8">
    <source>
        <dbReference type="ARBA" id="ARBA00023136"/>
    </source>
</evidence>
<evidence type="ECO:0000259" key="13">
    <source>
        <dbReference type="Pfam" id="PF07715"/>
    </source>
</evidence>
<feature type="domain" description="TonB-dependent receptor plug" evidence="13">
    <location>
        <begin position="34"/>
        <end position="135"/>
    </location>
</feature>
<dbReference type="InterPro" id="IPR036942">
    <property type="entry name" value="Beta-barrel_TonB_sf"/>
</dbReference>
<evidence type="ECO:0000256" key="4">
    <source>
        <dbReference type="ARBA" id="ARBA00022692"/>
    </source>
</evidence>
<comment type="subcellular location">
    <subcellularLocation>
        <location evidence="1 10">Cell outer membrane</location>
        <topology evidence="1 10">Multi-pass membrane protein</topology>
    </subcellularLocation>
</comment>
<evidence type="ECO:0000256" key="1">
    <source>
        <dbReference type="ARBA" id="ARBA00004571"/>
    </source>
</evidence>
<dbReference type="Proteomes" id="UP000288212">
    <property type="component" value="Unassembled WGS sequence"/>
</dbReference>
<keyword evidence="3 10" id="KW-1134">Transmembrane beta strand</keyword>
<dbReference type="RefSeq" id="WP_126790278.1">
    <property type="nucleotide sequence ID" value="NZ_PIPI01000001.1"/>
</dbReference>
<evidence type="ECO:0008006" key="16">
    <source>
        <dbReference type="Google" id="ProtNLM"/>
    </source>
</evidence>
<evidence type="ECO:0000256" key="5">
    <source>
        <dbReference type="ARBA" id="ARBA00022729"/>
    </source>
</evidence>
<dbReference type="GO" id="GO:0009279">
    <property type="term" value="C:cell outer membrane"/>
    <property type="evidence" value="ECO:0007669"/>
    <property type="project" value="UniProtKB-SubCell"/>
</dbReference>
<organism evidence="14 15">
    <name type="scientific">Aliidiomarina haloalkalitolerans</name>
    <dbReference type="NCBI Taxonomy" id="859059"/>
    <lineage>
        <taxon>Bacteria</taxon>
        <taxon>Pseudomonadati</taxon>
        <taxon>Pseudomonadota</taxon>
        <taxon>Gammaproteobacteria</taxon>
        <taxon>Alteromonadales</taxon>
        <taxon>Idiomarinaceae</taxon>
        <taxon>Aliidiomarina</taxon>
    </lineage>
</organism>
<dbReference type="PANTHER" id="PTHR30069:SF53">
    <property type="entry name" value="COLICIN I RECEPTOR-RELATED"/>
    <property type="match status" value="1"/>
</dbReference>
<keyword evidence="6" id="KW-0406">Ion transport</keyword>
<evidence type="ECO:0000256" key="6">
    <source>
        <dbReference type="ARBA" id="ARBA00023065"/>
    </source>
</evidence>
<keyword evidence="8 10" id="KW-0472">Membrane</keyword>
<dbReference type="Pfam" id="PF07715">
    <property type="entry name" value="Plug"/>
    <property type="match status" value="1"/>
</dbReference>
<keyword evidence="4 10" id="KW-0812">Transmembrane</keyword>
<keyword evidence="7 11" id="KW-0798">TonB box</keyword>
<evidence type="ECO:0000313" key="15">
    <source>
        <dbReference type="Proteomes" id="UP000288212"/>
    </source>
</evidence>
<dbReference type="InterPro" id="IPR037066">
    <property type="entry name" value="Plug_dom_sf"/>
</dbReference>
<evidence type="ECO:0000256" key="10">
    <source>
        <dbReference type="PROSITE-ProRule" id="PRU01360"/>
    </source>
</evidence>
<keyword evidence="15" id="KW-1185">Reference proteome</keyword>
<evidence type="ECO:0000256" key="3">
    <source>
        <dbReference type="ARBA" id="ARBA00022452"/>
    </source>
</evidence>
<dbReference type="OrthoDB" id="9764669at2"/>
<protein>
    <recommendedName>
        <fullName evidence="16">TonB-dependent receptor</fullName>
    </recommendedName>
</protein>
<comment type="similarity">
    <text evidence="10 11">Belongs to the TonB-dependent receptor family.</text>
</comment>
<evidence type="ECO:0000313" key="14">
    <source>
        <dbReference type="EMBL" id="RUO21303.1"/>
    </source>
</evidence>
<gene>
    <name evidence="14" type="ORF">CWE06_00020</name>
</gene>
<dbReference type="PANTHER" id="PTHR30069">
    <property type="entry name" value="TONB-DEPENDENT OUTER MEMBRANE RECEPTOR"/>
    <property type="match status" value="1"/>
</dbReference>
<proteinExistence type="inferred from homology"/>
<sequence>MWWLAVLLLANESDDAIEHIKIKGQATERVAEVMPVQVISRNEIARLQGGAITPLLRQIAGADVMTTGLFGGQTSIMMQGGASSHVLVLIDGQPITSPTLGTASLQNLHPDDIERIEITRGARASTYGGNSMAGVIHIYTRQAQENTASIRIRHGAYNFREAAFTASHRTERFNQQVNLVRRWYEGYDLTTDTEFGNEGLDGAHATNLTWNAKWQVNDNNQFSARLFDINSRAEYDQDCLDPDSFERVYCLPAVRVKQQGLQTQLQQKLQSGVTQTFQFGHFEERSTTTDGAELPQTWLGYSDVLDTERQTFNWQRRVPLAGGNQAISYGVDWDREQASMQPESYGSKSRQTNSVFSDYFWRYPDWQLSAGGRLAHNSQYGSKLTHSVDLSLMPIELWKFGVSHSSGYRPPTFNDLYWPGSGNPDLRPESSNTLSAYARHYIRAGMLEASLFYSDFSNLIVWHSPTEGGLWQPANIGGATAQGLTLRWEHNWRQWRVRAHATVQDTEDKATGTRLLNRAHSFGTITVSQGFADGVMSLDFVAHGSRRVSMLDNGREAGTWTLNGRWEQAFSREWMFYLSLDNIFDNEYEFRPGYNEPRRQFRIGISYHFRAKEGMIQP</sequence>
<dbReference type="Gene3D" id="2.170.130.10">
    <property type="entry name" value="TonB-dependent receptor, plug domain"/>
    <property type="match status" value="1"/>
</dbReference>
<dbReference type="Gene3D" id="2.40.170.20">
    <property type="entry name" value="TonB-dependent receptor, beta-barrel domain"/>
    <property type="match status" value="1"/>
</dbReference>
<dbReference type="AlphaFoldDB" id="A0A432VX63"/>
<evidence type="ECO:0000256" key="7">
    <source>
        <dbReference type="ARBA" id="ARBA00023077"/>
    </source>
</evidence>
<keyword evidence="9 10" id="KW-0998">Cell outer membrane</keyword>
<dbReference type="PROSITE" id="PS52016">
    <property type="entry name" value="TONB_DEPENDENT_REC_3"/>
    <property type="match status" value="1"/>
</dbReference>
<reference evidence="14 15" key="1">
    <citation type="journal article" date="2011" name="Front. Microbiol.">
        <title>Genomic signatures of strain selection and enhancement in Bacillus atrophaeus var. globigii, a historical biowarfare simulant.</title>
        <authorList>
            <person name="Gibbons H.S."/>
            <person name="Broomall S.M."/>
            <person name="McNew L.A."/>
            <person name="Daligault H."/>
            <person name="Chapman C."/>
            <person name="Bruce D."/>
            <person name="Karavis M."/>
            <person name="Krepps M."/>
            <person name="McGregor P.A."/>
            <person name="Hong C."/>
            <person name="Park K.H."/>
            <person name="Akmal A."/>
            <person name="Feldman A."/>
            <person name="Lin J.S."/>
            <person name="Chang W.E."/>
            <person name="Higgs B.W."/>
            <person name="Demirev P."/>
            <person name="Lindquist J."/>
            <person name="Liem A."/>
            <person name="Fochler E."/>
            <person name="Read T.D."/>
            <person name="Tapia R."/>
            <person name="Johnson S."/>
            <person name="Bishop-Lilly K.A."/>
            <person name="Detter C."/>
            <person name="Han C."/>
            <person name="Sozhamannan S."/>
            <person name="Rosenzweig C.N."/>
            <person name="Skowronski E.W."/>
        </authorList>
    </citation>
    <scope>NUCLEOTIDE SEQUENCE [LARGE SCALE GENOMIC DNA]</scope>
    <source>
        <strain evidence="14 15">AK5</strain>
    </source>
</reference>
<feature type="domain" description="TonB-dependent receptor-like beta-barrel" evidence="12">
    <location>
        <begin position="171"/>
        <end position="583"/>
    </location>
</feature>
<dbReference type="InterPro" id="IPR012910">
    <property type="entry name" value="Plug_dom"/>
</dbReference>
<dbReference type="InterPro" id="IPR000531">
    <property type="entry name" value="Beta-barrel_TonB"/>
</dbReference>
<keyword evidence="5" id="KW-0732">Signal</keyword>